<reference evidence="1" key="1">
    <citation type="submission" date="2014-09" db="EMBL/GenBank/DDBJ databases">
        <title>Draft genome sequence of an oleaginous Mucoromycotina fungus Mucor ambiguus NBRC6742.</title>
        <authorList>
            <person name="Takeda I."/>
            <person name="Yamane N."/>
            <person name="Morita T."/>
            <person name="Tamano K."/>
            <person name="Machida M."/>
            <person name="Baker S."/>
            <person name="Koike H."/>
        </authorList>
    </citation>
    <scope>NUCLEOTIDE SEQUENCE</scope>
    <source>
        <strain evidence="1">NBRC 6742</strain>
    </source>
</reference>
<dbReference type="AlphaFoldDB" id="A0A0C9LXJ4"/>
<keyword evidence="2" id="KW-1185">Reference proteome</keyword>
<evidence type="ECO:0000313" key="1">
    <source>
        <dbReference type="EMBL" id="GAN10135.1"/>
    </source>
</evidence>
<proteinExistence type="predicted"/>
<name>A0A0C9LXJ4_9FUNG</name>
<organism evidence="1">
    <name type="scientific">Mucor ambiguus</name>
    <dbReference type="NCBI Taxonomy" id="91626"/>
    <lineage>
        <taxon>Eukaryota</taxon>
        <taxon>Fungi</taxon>
        <taxon>Fungi incertae sedis</taxon>
        <taxon>Mucoromycota</taxon>
        <taxon>Mucoromycotina</taxon>
        <taxon>Mucoromycetes</taxon>
        <taxon>Mucorales</taxon>
        <taxon>Mucorineae</taxon>
        <taxon>Mucoraceae</taxon>
        <taxon>Mucor</taxon>
    </lineage>
</organism>
<evidence type="ECO:0000313" key="2">
    <source>
        <dbReference type="Proteomes" id="UP000053815"/>
    </source>
</evidence>
<dbReference type="OrthoDB" id="2283811at2759"/>
<evidence type="ECO:0008006" key="3">
    <source>
        <dbReference type="Google" id="ProtNLM"/>
    </source>
</evidence>
<protein>
    <recommendedName>
        <fullName evidence="3">Tc1-like transposase DDE domain-containing protein</fullName>
    </recommendedName>
</protein>
<dbReference type="InterPro" id="IPR036397">
    <property type="entry name" value="RNaseH_sf"/>
</dbReference>
<dbReference type="STRING" id="91626.A0A0C9LXJ4"/>
<dbReference type="Proteomes" id="UP000053815">
    <property type="component" value="Unassembled WGS sequence"/>
</dbReference>
<dbReference type="GO" id="GO:0003676">
    <property type="term" value="F:nucleic acid binding"/>
    <property type="evidence" value="ECO:0007669"/>
    <property type="project" value="InterPro"/>
</dbReference>
<sequence>MSHQTEAQVQVDGGGVVFWGMIIAEGPNYGSTITEGTVNSDVYTEILDFSKIMQVLILLVSPKKWLKRHGFSLEIVLDWPAQSLDLNPVEHIWHQLIKRRLNTYDTRATTTLELEKRIEKEWYKFTKEDCPKYIDSMSSRIRAAVIKRMGEPIRYYAF</sequence>
<dbReference type="Gene3D" id="3.30.420.10">
    <property type="entry name" value="Ribonuclease H-like superfamily/Ribonuclease H"/>
    <property type="match status" value="1"/>
</dbReference>
<accession>A0A0C9LXJ4</accession>
<dbReference type="EMBL" id="DF836612">
    <property type="protein sequence ID" value="GAN10135.1"/>
    <property type="molecule type" value="Genomic_DNA"/>
</dbReference>
<gene>
    <name evidence="1" type="ORF">MAM1_0323d09672</name>
</gene>